<evidence type="ECO:0000259" key="2">
    <source>
        <dbReference type="PROSITE" id="PS51297"/>
    </source>
</evidence>
<reference evidence="4" key="1">
    <citation type="submission" date="2013-09" db="EMBL/GenBank/DDBJ databases">
        <title>Corchorus olitorius genome sequencing.</title>
        <authorList>
            <person name="Alam M."/>
            <person name="Haque M.S."/>
            <person name="Islam M.S."/>
            <person name="Emdad E.M."/>
            <person name="Islam M.M."/>
            <person name="Ahmed B."/>
            <person name="Halim A."/>
            <person name="Hossen Q.M.M."/>
            <person name="Hossain M.Z."/>
            <person name="Ahmed R."/>
            <person name="Khan M.M."/>
            <person name="Islam R."/>
            <person name="Rashid M.M."/>
            <person name="Khan S.A."/>
            <person name="Rahman M.S."/>
            <person name="Alam M."/>
            <person name="Yahiya A.S."/>
            <person name="Khan M.S."/>
            <person name="Azam M.S."/>
            <person name="Haque T."/>
            <person name="Lashkar M.Z.H."/>
            <person name="Akhand A.I."/>
            <person name="Morshed G."/>
            <person name="Roy S."/>
            <person name="Uddin K.S."/>
            <person name="Rabeya T."/>
            <person name="Hossain A.S."/>
            <person name="Chowdhury A."/>
            <person name="Snigdha A.R."/>
            <person name="Mortoza M.S."/>
            <person name="Matin S.A."/>
            <person name="Hoque S.M.E."/>
            <person name="Islam M.K."/>
            <person name="Roy D.K."/>
            <person name="Haider R."/>
            <person name="Moosa M.M."/>
            <person name="Elias S.M."/>
            <person name="Hasan A.M."/>
            <person name="Jahan S."/>
            <person name="Shafiuddin M."/>
            <person name="Mahmood N."/>
            <person name="Shommy N.S."/>
        </authorList>
    </citation>
    <scope>NUCLEOTIDE SEQUENCE [LARGE SCALE GENOMIC DNA]</scope>
    <source>
        <strain evidence="4">cv. O-4</strain>
    </source>
</reference>
<evidence type="ECO:0000313" key="3">
    <source>
        <dbReference type="EMBL" id="OMO84549.1"/>
    </source>
</evidence>
<proteinExistence type="predicted"/>
<feature type="coiled-coil region" evidence="1">
    <location>
        <begin position="54"/>
        <end position="88"/>
    </location>
</feature>
<keyword evidence="1" id="KW-0175">Coiled coil</keyword>
<dbReference type="EMBL" id="AWUE01017840">
    <property type="protein sequence ID" value="OMO84549.1"/>
    <property type="molecule type" value="Genomic_DNA"/>
</dbReference>
<dbReference type="GO" id="GO:0005634">
    <property type="term" value="C:nucleus"/>
    <property type="evidence" value="ECO:0007669"/>
    <property type="project" value="InterPro"/>
</dbReference>
<organism evidence="3 4">
    <name type="scientific">Corchorus olitorius</name>
    <dbReference type="NCBI Taxonomy" id="93759"/>
    <lineage>
        <taxon>Eukaryota</taxon>
        <taxon>Viridiplantae</taxon>
        <taxon>Streptophyta</taxon>
        <taxon>Embryophyta</taxon>
        <taxon>Tracheophyta</taxon>
        <taxon>Spermatophyta</taxon>
        <taxon>Magnoliopsida</taxon>
        <taxon>eudicotyledons</taxon>
        <taxon>Gunneridae</taxon>
        <taxon>Pentapetalae</taxon>
        <taxon>rosids</taxon>
        <taxon>malvids</taxon>
        <taxon>Malvales</taxon>
        <taxon>Malvaceae</taxon>
        <taxon>Grewioideae</taxon>
        <taxon>Apeibeae</taxon>
        <taxon>Corchorus</taxon>
    </lineage>
</organism>
<dbReference type="Pfam" id="PF01486">
    <property type="entry name" value="K-box"/>
    <property type="match status" value="1"/>
</dbReference>
<sequence>MQEHYRKLKEINNKLRREIKQRMGEDLDDLNIKELQALEAKMASALDAVRVRKYHVIKTQTETYKKKVKNLEERHANLVLDLEAKIEDGIVENEGYYESANGASNLYALRLHQNHHPSLLHHHAGRFGPHHHLRLA</sequence>
<evidence type="ECO:0000313" key="4">
    <source>
        <dbReference type="Proteomes" id="UP000187203"/>
    </source>
</evidence>
<dbReference type="OrthoDB" id="1898716at2759"/>
<dbReference type="STRING" id="93759.A0A1R3IPN2"/>
<name>A0A1R3IPN2_9ROSI</name>
<dbReference type="AlphaFoldDB" id="A0A1R3IPN2"/>
<comment type="caution">
    <text evidence="3">The sequence shown here is derived from an EMBL/GenBank/DDBJ whole genome shotgun (WGS) entry which is preliminary data.</text>
</comment>
<evidence type="ECO:0000256" key="1">
    <source>
        <dbReference type="SAM" id="Coils"/>
    </source>
</evidence>
<keyword evidence="4" id="KW-1185">Reference proteome</keyword>
<feature type="domain" description="K-box" evidence="2">
    <location>
        <begin position="1"/>
        <end position="88"/>
    </location>
</feature>
<protein>
    <submittedName>
        <fullName evidence="3">Transcription factor, K-box</fullName>
    </submittedName>
</protein>
<dbReference type="GO" id="GO:0003700">
    <property type="term" value="F:DNA-binding transcription factor activity"/>
    <property type="evidence" value="ECO:0007669"/>
    <property type="project" value="InterPro"/>
</dbReference>
<dbReference type="Proteomes" id="UP000187203">
    <property type="component" value="Unassembled WGS sequence"/>
</dbReference>
<dbReference type="PROSITE" id="PS51297">
    <property type="entry name" value="K_BOX"/>
    <property type="match status" value="1"/>
</dbReference>
<accession>A0A1R3IPN2</accession>
<dbReference type="InterPro" id="IPR002487">
    <property type="entry name" value="TF_Kbox"/>
</dbReference>
<gene>
    <name evidence="3" type="ORF">COLO4_21979</name>
</gene>